<evidence type="ECO:0000313" key="2">
    <source>
        <dbReference type="Proteomes" id="UP000009100"/>
    </source>
</evidence>
<accession>B7VQJ6</accession>
<evidence type="ECO:0000313" key="1">
    <source>
        <dbReference type="EMBL" id="CAV25580.1"/>
    </source>
</evidence>
<protein>
    <submittedName>
        <fullName evidence="1">Uncharacterized protein</fullName>
    </submittedName>
</protein>
<dbReference type="HOGENOM" id="CLU_194686_0_0_6"/>
<proteinExistence type="predicted"/>
<dbReference type="AlphaFoldDB" id="B7VQJ6"/>
<name>B7VQJ6_VIBA3</name>
<dbReference type="KEGG" id="vsp:VS_II0227"/>
<gene>
    <name evidence="1" type="ordered locus">VS_II0227</name>
</gene>
<dbReference type="STRING" id="575788.VS_II0227"/>
<dbReference type="EMBL" id="FM954973">
    <property type="protein sequence ID" value="CAV25580.1"/>
    <property type="molecule type" value="Genomic_DNA"/>
</dbReference>
<dbReference type="Proteomes" id="UP000009100">
    <property type="component" value="Chromosome 2"/>
</dbReference>
<sequence>MVFLFFLWLMYVCMFCAADVYFMRINKTMTTYNQHGTFYWFEVDGETYILFKVGSNSALLNQYYEDVTEQQSEIYGLLGAIP</sequence>
<reference evidence="1 2" key="1">
    <citation type="submission" date="2009-02" db="EMBL/GenBank/DDBJ databases">
        <title>Vibrio splendidus str. LGP32 complete genome.</title>
        <authorList>
            <person name="Mazel D."/>
            <person name="Le Roux F."/>
        </authorList>
    </citation>
    <scope>NUCLEOTIDE SEQUENCE [LARGE SCALE GENOMIC DNA]</scope>
    <source>
        <strain evidence="1 2">LGP32</strain>
    </source>
</reference>
<organism evidence="1 2">
    <name type="scientific">Vibrio atlanticus (strain LGP32)</name>
    <name type="common">Vibrio splendidus (strain Mel32)</name>
    <dbReference type="NCBI Taxonomy" id="575788"/>
    <lineage>
        <taxon>Bacteria</taxon>
        <taxon>Pseudomonadati</taxon>
        <taxon>Pseudomonadota</taxon>
        <taxon>Gammaproteobacteria</taxon>
        <taxon>Vibrionales</taxon>
        <taxon>Vibrionaceae</taxon>
        <taxon>Vibrio</taxon>
    </lineage>
</organism>